<organism evidence="2 3">
    <name type="scientific">Zancudomyces culisetae</name>
    <name type="common">Gut fungus</name>
    <name type="synonym">Smittium culisetae</name>
    <dbReference type="NCBI Taxonomy" id="1213189"/>
    <lineage>
        <taxon>Eukaryota</taxon>
        <taxon>Fungi</taxon>
        <taxon>Fungi incertae sedis</taxon>
        <taxon>Zoopagomycota</taxon>
        <taxon>Kickxellomycotina</taxon>
        <taxon>Harpellomycetes</taxon>
        <taxon>Harpellales</taxon>
        <taxon>Legeriomycetaceae</taxon>
        <taxon>Zancudomyces</taxon>
    </lineage>
</organism>
<dbReference type="EMBL" id="LSSK01000092">
    <property type="protein sequence ID" value="OMH85364.1"/>
    <property type="molecule type" value="Genomic_DNA"/>
</dbReference>
<dbReference type="PANTHER" id="PTHR14596:SF72">
    <property type="entry name" value="ZINC FINGER PROTEIN MSN2-RELATED"/>
    <property type="match status" value="1"/>
</dbReference>
<keyword evidence="3" id="KW-1185">Reference proteome</keyword>
<proteinExistence type="predicted"/>
<feature type="compositionally biased region" description="Low complexity" evidence="1">
    <location>
        <begin position="86"/>
        <end position="101"/>
    </location>
</feature>
<feature type="region of interest" description="Disordered" evidence="1">
    <location>
        <begin position="55"/>
        <end position="134"/>
    </location>
</feature>
<name>A0A1R1PWP4_ZANCU</name>
<feature type="compositionally biased region" description="Low complexity" evidence="1">
    <location>
        <begin position="1004"/>
        <end position="1020"/>
    </location>
</feature>
<dbReference type="PANTHER" id="PTHR14596">
    <property type="entry name" value="ZINC FINGER PROTEIN"/>
    <property type="match status" value="1"/>
</dbReference>
<dbReference type="GO" id="GO:0000987">
    <property type="term" value="F:cis-regulatory region sequence-specific DNA binding"/>
    <property type="evidence" value="ECO:0007669"/>
    <property type="project" value="TreeGrafter"/>
</dbReference>
<evidence type="ECO:0000256" key="1">
    <source>
        <dbReference type="SAM" id="MobiDB-lite"/>
    </source>
</evidence>
<feature type="compositionally biased region" description="Low complexity" evidence="1">
    <location>
        <begin position="116"/>
        <end position="130"/>
    </location>
</feature>
<dbReference type="GO" id="GO:0042594">
    <property type="term" value="P:response to starvation"/>
    <property type="evidence" value="ECO:0007669"/>
    <property type="project" value="TreeGrafter"/>
</dbReference>
<evidence type="ECO:0000313" key="3">
    <source>
        <dbReference type="Proteomes" id="UP000188320"/>
    </source>
</evidence>
<sequence>MYWWPNGQCWEEYHSSASQLLPSGGPIKCHCCCAILQIYDFELVSIPLALLGKEPNTPELTVKDTSSNCKQQKEEKQQKDVSNFVSEPSTSNSPSKSTETPDNASRFKRQKLQTPKSTNKHSTTNSTRSRLSFGSPTSIDKLSSIKFFNNSMEYKKSTSELLLWYINLDRNTRTNININDNDNENDIVTLPNDRGTYSQFKAYLLNRVVELVQKHYQSQNHNDVSSGYNNYIYNQEYGYIEGEAWNSYNTHGETNEYYCGDSSGIVNSDKTNNLIFGRILAKSNIFYTNIVDEKSEKSNGESGSRWKRVFVVEILDLLSFETSTQKQQQQQRQRQQQQQQQQQQLNSFFAMKNFFNRQTTNINDCVDHATETENNTQTKYLYFEIGDSNTNPENNDPSVQENCLECYYPNLYIGSLVMINSLTPVRFQSCMDCKLSTSNMADNSHGDYPKPFIGSSSDLYYKASLDDQVYFVSCIFETKSCVTSYLGPYVPALNFKDLQDTNSANVNENQQTLVTPNLNPDQSIIGNKIDNRIDILENSGLVKEYSGKITCVLQKKLGIFTVDNKFVVISPTLTQNIVRKGVKNQLSTQFKAPLLHYNTTFPPEVGSRVTLYNYHICRFACTNRDRDHARKCGCSYGLFGDKRAPGCVLWGWKSILLDYNAIQKYNGQLVFLCSCSLKSSVYIEPRNDNHHNKGSTKDHNTCDRIMDFTTSLSKLQNANDDNNSRVFDDVELVSYLENNMSSSLEILEFVEVYSIISKKFSVPFLFSSNDRSRPGWERALSNNCISVLSNQQQDAFTSKSLSCTGVINLQGHINSDTQCMESFVTHNRIEPNENIGAVTTLGYVKYKMTTFGITVSNILNRDYIYNLNRNTNTNSGINLPAGCNSLRYTEFENKISFHTSKFLESELNLIFNKDELGLYNKTLCGLLKRTTRKNGFMKRKERIQFYYLSDATAKLLVLVLEDDLQHKSNSSHSNSHLDSQSSFSFSSPYYYLAQPKEDGLELKNNTSNSNDNNNSNEFNSETIGDRFHGNAFMWSNYNIAYFHKSKFNKFFKQNERGTSNTHTNDTSGGFNSLQCCIVVNASDARLVYNLGLINRFRDTSIFEHRDKGHLGYFIIPSQKRNRSKITGKNNRNKTQNKQINHNEQAQAQAQSQSQSQAQAQNYVLAFVFLIQPDDNFQNYLGHNVFKYKKIGYYKKVLINNLTYAKSGRYLGYIKKCAETAQTKNTAVSSSKQRNVNIIKEFGLIPVSAICRDPDQANNTVFANQLIIRNDTIVEFNPEHYELQEKLFRMSVSPAKEYRRPRIDFYDVLYYFSNSDSQKISVSGKSKTKPGMTKSIQPNSVINITGIVGSVEMVVSRFTNNDQSSFQSNKPNSFKETDNTDNQVPHSLKLVLLSHFGDHTRTFIYLTLSDFTFHVVKFIFKNFKIKVSNLRVLFSSSSNHYYCVPTGATVFTILEDFSISQSTVSTPNEHMNPHQQLYPNPSYKSPNDMRAITCAPSDSYPKPTSFTTVDGFEISDRLIDTAIQLDRVVEFHLSIICKHCKHLVSLNCFVHCFSNLDGSVASYTNDNNNSTSDRLSTIDTLFEKAIHNQHNQSKDKNATNDQSQLLYSNFILKPLLVCTVRNTIMTTTIDNNTYFAHSNSNSYSNSQPRQQDESTKSVIDLKTHFYGCYKIETSNTPFISTLLSFDYTIWKSLSVDMVYHGINKYIYTHNAFNYISNIHYHYFNTPINSPSTSSKDGKLYFSNGSSSSNDNTGGRDPVSHITGCCFQEYNSFNQQFTKSYCCATPTTHSSIPNSIQITNQRIFALFSRFIELLLKRPVLYQSRFICSAQLPPYVSDLLSRCVSYQDLLALPTITIELFTIRPVTCRELFLHYMNN</sequence>
<accession>A0A1R1PWP4</accession>
<dbReference type="GO" id="GO:0000981">
    <property type="term" value="F:DNA-binding transcription factor activity, RNA polymerase II-specific"/>
    <property type="evidence" value="ECO:0007669"/>
    <property type="project" value="TreeGrafter"/>
</dbReference>
<gene>
    <name evidence="2" type="ORF">AX774_g1087</name>
</gene>
<dbReference type="Proteomes" id="UP000188320">
    <property type="component" value="Unassembled WGS sequence"/>
</dbReference>
<protein>
    <submittedName>
        <fullName evidence="2">Uncharacterized protein</fullName>
    </submittedName>
</protein>
<evidence type="ECO:0000313" key="2">
    <source>
        <dbReference type="EMBL" id="OMH85364.1"/>
    </source>
</evidence>
<comment type="caution">
    <text evidence="2">The sequence shown here is derived from an EMBL/GenBank/DDBJ whole genome shotgun (WGS) entry which is preliminary data.</text>
</comment>
<reference evidence="3" key="1">
    <citation type="submission" date="2017-01" db="EMBL/GenBank/DDBJ databases">
        <authorList>
            <person name="Wang Y."/>
            <person name="White M."/>
            <person name="Kvist S."/>
            <person name="Moncalvo J.-M."/>
        </authorList>
    </citation>
    <scope>NUCLEOTIDE SEQUENCE [LARGE SCALE GENOMIC DNA]</scope>
    <source>
        <strain evidence="3">COL-18-3</strain>
    </source>
</reference>
<feature type="region of interest" description="Disordered" evidence="1">
    <location>
        <begin position="1001"/>
        <end position="1020"/>
    </location>
</feature>
<dbReference type="GO" id="GO:0005634">
    <property type="term" value="C:nucleus"/>
    <property type="evidence" value="ECO:0007669"/>
    <property type="project" value="TreeGrafter"/>
</dbReference>